<evidence type="ECO:0008006" key="7">
    <source>
        <dbReference type="Google" id="ProtNLM"/>
    </source>
</evidence>
<feature type="compositionally biased region" description="Acidic residues" evidence="4">
    <location>
        <begin position="352"/>
        <end position="362"/>
    </location>
</feature>
<feature type="compositionally biased region" description="Basic and acidic residues" evidence="4">
    <location>
        <begin position="370"/>
        <end position="407"/>
    </location>
</feature>
<dbReference type="GO" id="GO:0003735">
    <property type="term" value="F:structural constituent of ribosome"/>
    <property type="evidence" value="ECO:0007669"/>
    <property type="project" value="InterPro"/>
</dbReference>
<evidence type="ECO:0000313" key="5">
    <source>
        <dbReference type="EMBL" id="KAF2256355.1"/>
    </source>
</evidence>
<dbReference type="Gene3D" id="2.30.30.30">
    <property type="match status" value="1"/>
</dbReference>
<feature type="compositionally biased region" description="Basic and acidic residues" evidence="4">
    <location>
        <begin position="291"/>
        <end position="307"/>
    </location>
</feature>
<dbReference type="SUPFAM" id="SSF50104">
    <property type="entry name" value="Translation proteins SH3-like domain"/>
    <property type="match status" value="1"/>
</dbReference>
<organism evidence="5 6">
    <name type="scientific">Trematosphaeria pertusa</name>
    <dbReference type="NCBI Taxonomy" id="390896"/>
    <lineage>
        <taxon>Eukaryota</taxon>
        <taxon>Fungi</taxon>
        <taxon>Dikarya</taxon>
        <taxon>Ascomycota</taxon>
        <taxon>Pezizomycotina</taxon>
        <taxon>Dothideomycetes</taxon>
        <taxon>Pleosporomycetidae</taxon>
        <taxon>Pleosporales</taxon>
        <taxon>Massarineae</taxon>
        <taxon>Trematosphaeriaceae</taxon>
        <taxon>Trematosphaeria</taxon>
    </lineage>
</organism>
<feature type="region of interest" description="Disordered" evidence="4">
    <location>
        <begin position="291"/>
        <end position="310"/>
    </location>
</feature>
<dbReference type="InterPro" id="IPR008991">
    <property type="entry name" value="Translation_prot_SH3-like_sf"/>
</dbReference>
<accession>A0A6A6J0J2</accession>
<dbReference type="OrthoDB" id="359154at2759"/>
<dbReference type="RefSeq" id="XP_033691359.1">
    <property type="nucleotide sequence ID" value="XM_033831800.1"/>
</dbReference>
<evidence type="ECO:0000256" key="1">
    <source>
        <dbReference type="ARBA" id="ARBA00010618"/>
    </source>
</evidence>
<proteinExistence type="inferred from homology"/>
<dbReference type="InterPro" id="IPR014722">
    <property type="entry name" value="Rib_uL2_dom2"/>
</dbReference>
<keyword evidence="3" id="KW-0687">Ribonucleoprotein</keyword>
<comment type="similarity">
    <text evidence="1">Belongs to the universal ribosomal protein uL24 family.</text>
</comment>
<feature type="region of interest" description="Disordered" evidence="4">
    <location>
        <begin position="439"/>
        <end position="472"/>
    </location>
</feature>
<dbReference type="GO" id="GO:0006412">
    <property type="term" value="P:translation"/>
    <property type="evidence" value="ECO:0007669"/>
    <property type="project" value="InterPro"/>
</dbReference>
<evidence type="ECO:0000313" key="6">
    <source>
        <dbReference type="Proteomes" id="UP000800094"/>
    </source>
</evidence>
<feature type="region of interest" description="Disordered" evidence="4">
    <location>
        <begin position="345"/>
        <end position="414"/>
    </location>
</feature>
<dbReference type="PANTHER" id="PTHR12903">
    <property type="entry name" value="MITOCHONDRIAL RIBOSOMAL PROTEIN L24"/>
    <property type="match status" value="1"/>
</dbReference>
<sequence>MSQLAAAPLRTAKQLQKLKEIKKVKAAIRWHERARKKRQAIAKDRHESKSTAISLQAWTKENAHDIEKRALRNAREDWFLGPLRPNRAIGSGAGRYGAMEAEELRRPAIPVRVQKNRNEVREKKGLQLEYPFVVDDKKYFHIVQDDRVVLMKGREKGKIGVVDSISEESHEAIVKDLNKHYADGSAFNVPPGQEAPAKRETEIMVPLSDLRLVVPYRIATYNAEGEAKHIYEDVVVDHLVMERHTTGIDPFTGLDYGNEEFPKEHRYDPDTGLPIFNRYIAGTRRRIAWPWEKEEKEEPESDRKDTTTTEVKQGWFRSSFRNLGANWVKVKESLRRYAASPLTGGAQKKLEDNDELQAEDEKEMNSINKQIEEVYTARKEGKPQPDKRPPDFDEDTGRNRIEGEETKTFYPTLVYPPFPNELSQELAPHIREAKWAEAREKRERVAQETREIEKPKANPEEQEAKQRQLDRMKTPLQLRWEVEWARKAQAEMANPKVSTEVLLAALGKHMQDNGVKLTEKRRKAAKKLEEVD</sequence>
<dbReference type="GO" id="GO:0003723">
    <property type="term" value="F:RNA binding"/>
    <property type="evidence" value="ECO:0007669"/>
    <property type="project" value="InterPro"/>
</dbReference>
<dbReference type="InterPro" id="IPR041988">
    <property type="entry name" value="Ribosomal_uL24_KOW"/>
</dbReference>
<keyword evidence="6" id="KW-1185">Reference proteome</keyword>
<keyword evidence="2" id="KW-0689">Ribosomal protein</keyword>
<dbReference type="EMBL" id="ML987189">
    <property type="protein sequence ID" value="KAF2256355.1"/>
    <property type="molecule type" value="Genomic_DNA"/>
</dbReference>
<evidence type="ECO:0000256" key="4">
    <source>
        <dbReference type="SAM" id="MobiDB-lite"/>
    </source>
</evidence>
<dbReference type="GO" id="GO:0005840">
    <property type="term" value="C:ribosome"/>
    <property type="evidence" value="ECO:0007669"/>
    <property type="project" value="UniProtKB-KW"/>
</dbReference>
<dbReference type="CDD" id="cd06089">
    <property type="entry name" value="KOW_RPL26"/>
    <property type="match status" value="1"/>
</dbReference>
<dbReference type="GeneID" id="54585130"/>
<gene>
    <name evidence="5" type="ORF">BU26DRAFT_545705</name>
</gene>
<evidence type="ECO:0000256" key="3">
    <source>
        <dbReference type="ARBA" id="ARBA00023274"/>
    </source>
</evidence>
<evidence type="ECO:0000256" key="2">
    <source>
        <dbReference type="ARBA" id="ARBA00022980"/>
    </source>
</evidence>
<dbReference type="Proteomes" id="UP000800094">
    <property type="component" value="Unassembled WGS sequence"/>
</dbReference>
<dbReference type="InterPro" id="IPR003256">
    <property type="entry name" value="Ribosomal_uL24"/>
</dbReference>
<dbReference type="AlphaFoldDB" id="A0A6A6J0J2"/>
<dbReference type="GO" id="GO:1990904">
    <property type="term" value="C:ribonucleoprotein complex"/>
    <property type="evidence" value="ECO:0007669"/>
    <property type="project" value="UniProtKB-KW"/>
</dbReference>
<name>A0A6A6J0J2_9PLEO</name>
<protein>
    <recommendedName>
        <fullName evidence="7">KOW domain-containing protein</fullName>
    </recommendedName>
</protein>
<reference evidence="5" key="1">
    <citation type="journal article" date="2020" name="Stud. Mycol.">
        <title>101 Dothideomycetes genomes: a test case for predicting lifestyles and emergence of pathogens.</title>
        <authorList>
            <person name="Haridas S."/>
            <person name="Albert R."/>
            <person name="Binder M."/>
            <person name="Bloem J."/>
            <person name="Labutti K."/>
            <person name="Salamov A."/>
            <person name="Andreopoulos B."/>
            <person name="Baker S."/>
            <person name="Barry K."/>
            <person name="Bills G."/>
            <person name="Bluhm B."/>
            <person name="Cannon C."/>
            <person name="Castanera R."/>
            <person name="Culley D."/>
            <person name="Daum C."/>
            <person name="Ezra D."/>
            <person name="Gonzalez J."/>
            <person name="Henrissat B."/>
            <person name="Kuo A."/>
            <person name="Liang C."/>
            <person name="Lipzen A."/>
            <person name="Lutzoni F."/>
            <person name="Magnuson J."/>
            <person name="Mondo S."/>
            <person name="Nolan M."/>
            <person name="Ohm R."/>
            <person name="Pangilinan J."/>
            <person name="Park H.-J."/>
            <person name="Ramirez L."/>
            <person name="Alfaro M."/>
            <person name="Sun H."/>
            <person name="Tritt A."/>
            <person name="Yoshinaga Y."/>
            <person name="Zwiers L.-H."/>
            <person name="Turgeon B."/>
            <person name="Goodwin S."/>
            <person name="Spatafora J."/>
            <person name="Crous P."/>
            <person name="Grigoriev I."/>
        </authorList>
    </citation>
    <scope>NUCLEOTIDE SEQUENCE</scope>
    <source>
        <strain evidence="5">CBS 122368</strain>
    </source>
</reference>